<evidence type="ECO:0000313" key="3">
    <source>
        <dbReference type="Proteomes" id="UP000054495"/>
    </source>
</evidence>
<dbReference type="Proteomes" id="UP000054495">
    <property type="component" value="Unassembled WGS sequence"/>
</dbReference>
<dbReference type="PANTHER" id="PTHR22930">
    <property type="match status" value="1"/>
</dbReference>
<dbReference type="EMBL" id="KE126888">
    <property type="protein sequence ID" value="EPB65891.1"/>
    <property type="molecule type" value="Genomic_DNA"/>
</dbReference>
<dbReference type="PRINTS" id="PR02086">
    <property type="entry name" value="PUTNUCHARBI1"/>
</dbReference>
<dbReference type="AlphaFoldDB" id="A0A0D6L8E9"/>
<evidence type="ECO:0000313" key="2">
    <source>
        <dbReference type="EMBL" id="EPB65891.1"/>
    </source>
</evidence>
<sequence>ICDDTGVIELFGVSEPQELQGERTLSVTMDIEYLLSDDTDEEGQQGREEGDEGRGGVWGEQEALEGGRVGRRREPRVFQIRACPFDSSSDRSFKKDYRFTKQVFYRLCDMVADELRRSTRRSEALSVPAQVALSLNLLGRNAKQRDSARMAGCDQATVSRTLVNFVDAVCAHASRFVCWPKESERRRISRSIFDRYRLPNIVGFIDGTHVRIIAPTDNESDYVNRKNAHSINVGLLCDDNLKFRYSPCVATRIIVACVVLRNIAIMARETMEDLDSDDEEESDSDDEEATDQSSLAGRALIRKIIHDHF</sequence>
<reference evidence="2 3" key="1">
    <citation type="submission" date="2013-05" db="EMBL/GenBank/DDBJ databases">
        <title>Draft genome of the parasitic nematode Anyclostoma ceylanicum.</title>
        <authorList>
            <person name="Mitreva M."/>
        </authorList>
    </citation>
    <scope>NUCLEOTIDE SEQUENCE [LARGE SCALE GENOMIC DNA]</scope>
</reference>
<proteinExistence type="predicted"/>
<feature type="region of interest" description="Disordered" evidence="1">
    <location>
        <begin position="36"/>
        <end position="70"/>
    </location>
</feature>
<feature type="compositionally biased region" description="Basic and acidic residues" evidence="1">
    <location>
        <begin position="44"/>
        <end position="54"/>
    </location>
</feature>
<keyword evidence="3" id="KW-1185">Reference proteome</keyword>
<feature type="compositionally biased region" description="Acidic residues" evidence="1">
    <location>
        <begin position="272"/>
        <end position="290"/>
    </location>
</feature>
<gene>
    <name evidence="2" type="ORF">ANCCEY_15031</name>
</gene>
<feature type="non-terminal residue" evidence="2">
    <location>
        <position position="1"/>
    </location>
</feature>
<name>A0A0D6L8E9_9BILA</name>
<accession>A0A0D6L8E9</accession>
<dbReference type="InterPro" id="IPR045249">
    <property type="entry name" value="HARBI1-like"/>
</dbReference>
<evidence type="ECO:0008006" key="4">
    <source>
        <dbReference type="Google" id="ProtNLM"/>
    </source>
</evidence>
<protein>
    <recommendedName>
        <fullName evidence="4">Nuclease HARBI1</fullName>
    </recommendedName>
</protein>
<organism evidence="2 3">
    <name type="scientific">Ancylostoma ceylanicum</name>
    <dbReference type="NCBI Taxonomy" id="53326"/>
    <lineage>
        <taxon>Eukaryota</taxon>
        <taxon>Metazoa</taxon>
        <taxon>Ecdysozoa</taxon>
        <taxon>Nematoda</taxon>
        <taxon>Chromadorea</taxon>
        <taxon>Rhabditida</taxon>
        <taxon>Rhabditina</taxon>
        <taxon>Rhabditomorpha</taxon>
        <taxon>Strongyloidea</taxon>
        <taxon>Ancylostomatidae</taxon>
        <taxon>Ancylostomatinae</taxon>
        <taxon>Ancylostoma</taxon>
    </lineage>
</organism>
<dbReference type="InterPro" id="IPR026103">
    <property type="entry name" value="HARBI1_animal"/>
</dbReference>
<dbReference type="PANTHER" id="PTHR22930:SF289">
    <property type="entry name" value="DDE TNP4 DOMAIN-CONTAINING PROTEIN-RELATED"/>
    <property type="match status" value="1"/>
</dbReference>
<evidence type="ECO:0000256" key="1">
    <source>
        <dbReference type="SAM" id="MobiDB-lite"/>
    </source>
</evidence>
<feature type="region of interest" description="Disordered" evidence="1">
    <location>
        <begin position="272"/>
        <end position="295"/>
    </location>
</feature>